<dbReference type="EMBL" id="JAMFMB010000007">
    <property type="protein sequence ID" value="MCL6283381.1"/>
    <property type="molecule type" value="Genomic_DNA"/>
</dbReference>
<dbReference type="CDD" id="cd12797">
    <property type="entry name" value="M23_peptidase"/>
    <property type="match status" value="1"/>
</dbReference>
<dbReference type="PANTHER" id="PTHR21666:SF270">
    <property type="entry name" value="MUREIN HYDROLASE ACTIVATOR ENVC"/>
    <property type="match status" value="1"/>
</dbReference>
<dbReference type="PANTHER" id="PTHR21666">
    <property type="entry name" value="PEPTIDASE-RELATED"/>
    <property type="match status" value="1"/>
</dbReference>
<reference evidence="2" key="1">
    <citation type="submission" date="2022-05" db="EMBL/GenBank/DDBJ databases">
        <authorList>
            <person name="Park J.-S."/>
        </authorList>
    </citation>
    <scope>NUCLEOTIDE SEQUENCE</scope>
    <source>
        <strain evidence="2">2012CJ41-6</strain>
    </source>
</reference>
<organism evidence="2 3">
    <name type="scientific">Ruegeria spongiae</name>
    <dbReference type="NCBI Taxonomy" id="2942209"/>
    <lineage>
        <taxon>Bacteria</taxon>
        <taxon>Pseudomonadati</taxon>
        <taxon>Pseudomonadota</taxon>
        <taxon>Alphaproteobacteria</taxon>
        <taxon>Rhodobacterales</taxon>
        <taxon>Roseobacteraceae</taxon>
        <taxon>Ruegeria</taxon>
    </lineage>
</organism>
<dbReference type="Pfam" id="PF01551">
    <property type="entry name" value="Peptidase_M23"/>
    <property type="match status" value="1"/>
</dbReference>
<dbReference type="InterPro" id="IPR011055">
    <property type="entry name" value="Dup_hybrid_motif"/>
</dbReference>
<feature type="domain" description="M23ase beta-sheet core" evidence="1">
    <location>
        <begin position="60"/>
        <end position="178"/>
    </location>
</feature>
<dbReference type="InterPro" id="IPR016047">
    <property type="entry name" value="M23ase_b-sheet_dom"/>
</dbReference>
<dbReference type="SUPFAM" id="SSF51261">
    <property type="entry name" value="Duplicated hybrid motif"/>
    <property type="match status" value="1"/>
</dbReference>
<evidence type="ECO:0000259" key="1">
    <source>
        <dbReference type="Pfam" id="PF01551"/>
    </source>
</evidence>
<sequence>MRGRLLASLVLAAGPAASDPVLSLPIDCELGETCHIQQFVDRDPGAGARDFICGSLSYDGHKGTDFALPTLRAMQQGVNVRAAAPGIVQGTRNSMPDQLYTSDTAAQVDGRECGNGVVLKHPDGWETQYCHLRQGSVRVSSGDIVDAGTVLGQVGLSGKTEFPHLHLSVRKGGQVVDPFDTTDRAQCGQGGSSLWADMPDYVPGALLDVGFASQVPEYDTILAGDAAQNVLSDQSPGLVLYGLAYGGLKGDLLRIEIAGPDGPFGGQQVALERNRARFFRAYGKRLTADRWPSGAYTGTVSLLRNGQVISQKSTTALIQ</sequence>
<dbReference type="Gene3D" id="2.70.70.10">
    <property type="entry name" value="Glucose Permease (Domain IIA)"/>
    <property type="match status" value="1"/>
</dbReference>
<protein>
    <submittedName>
        <fullName evidence="2">M23 family metallopeptidase</fullName>
    </submittedName>
</protein>
<comment type="caution">
    <text evidence="2">The sequence shown here is derived from an EMBL/GenBank/DDBJ whole genome shotgun (WGS) entry which is preliminary data.</text>
</comment>
<dbReference type="InterPro" id="IPR050570">
    <property type="entry name" value="Cell_wall_metabolism_enzyme"/>
</dbReference>
<evidence type="ECO:0000313" key="3">
    <source>
        <dbReference type="Proteomes" id="UP001203880"/>
    </source>
</evidence>
<proteinExistence type="predicted"/>
<name>A0ABT0Q0H7_9RHOB</name>
<gene>
    <name evidence="2" type="ORF">M3P21_07525</name>
</gene>
<dbReference type="Proteomes" id="UP001203880">
    <property type="component" value="Unassembled WGS sequence"/>
</dbReference>
<keyword evidence="3" id="KW-1185">Reference proteome</keyword>
<evidence type="ECO:0000313" key="2">
    <source>
        <dbReference type="EMBL" id="MCL6283381.1"/>
    </source>
</evidence>
<accession>A0ABT0Q0H7</accession>
<dbReference type="RefSeq" id="WP_249708246.1">
    <property type="nucleotide sequence ID" value="NZ_JAMFMB010000007.1"/>
</dbReference>